<accession>A0A9J6D9Z5</accession>
<sequence>MTNASTVRTYGPVIKSTPFGRIALLRLIESSAYTGVITVLNRLISFSHAGKQKCLSPEEALELFFSLPDNCNDSTDEYCESSEDEEFVLAPHESSEEDDTLPPLPGPSTSKRKGIRRKHYVGKRKKQKKSKKPSEELDDKTVDNQWDSSKFVATTPTNCSALGSQKLSQRSTVLETFSLYFDDDVMKHIVDQTNLYAAQTNRAGWTALTCLELRAYIGLLVLMSVNRMHHLQMYWCSDSFFHVKEIAQVMTYKRFQLITNCLHLNNNDLMADYGTKDYDRSYKVRPLMDMMNERFLANYTPSSHLAVDESMILFKGRSSMKQYMPMKPKIKRGYKVWSLADSETGYLLKFQLYEGKSAHKPDDVTLGEHVVLTLTDGAVPAGSQVFFDNFFSSTKLLQVLREKDILACGTFRVNKRDLPQVVKENNKLERGSYIWRRKAEVVAYQWRDSKNVHLMSNYHDPEDRVQVHRTLQNGKKMAVECPSVVKDYNTWMGGVDKFDQKRNAYPADRRSKRWWSRIFYFMLDAAPKESSQPAQDTSAEPSWTGDRQSPVSCPARHKGSLRSLQLLIVATHSQSAINYRNCRRRYLQISAEESNGFCGEAALLHKRTRR</sequence>
<dbReference type="PANTHER" id="PTHR46599">
    <property type="entry name" value="PIGGYBAC TRANSPOSABLE ELEMENT-DERIVED PROTEIN 4"/>
    <property type="match status" value="1"/>
</dbReference>
<comment type="caution">
    <text evidence="3">The sequence shown here is derived from an EMBL/GenBank/DDBJ whole genome shotgun (WGS) entry which is preliminary data.</text>
</comment>
<evidence type="ECO:0000313" key="4">
    <source>
        <dbReference type="Proteomes" id="UP000821866"/>
    </source>
</evidence>
<name>A0A9J6D9Z5_RHIMP</name>
<reference evidence="3" key="2">
    <citation type="submission" date="2021-09" db="EMBL/GenBank/DDBJ databases">
        <authorList>
            <person name="Jia N."/>
            <person name="Wang J."/>
            <person name="Shi W."/>
            <person name="Du L."/>
            <person name="Sun Y."/>
            <person name="Zhan W."/>
            <person name="Jiang J."/>
            <person name="Wang Q."/>
            <person name="Zhang B."/>
            <person name="Ji P."/>
            <person name="Sakyi L.B."/>
            <person name="Cui X."/>
            <person name="Yuan T."/>
            <person name="Jiang B."/>
            <person name="Yang W."/>
            <person name="Lam T.T.-Y."/>
            <person name="Chang Q."/>
            <person name="Ding S."/>
            <person name="Wang X."/>
            <person name="Zhu J."/>
            <person name="Ruan X."/>
            <person name="Zhao L."/>
            <person name="Wei J."/>
            <person name="Que T."/>
            <person name="Du C."/>
            <person name="Cheng J."/>
            <person name="Dai P."/>
            <person name="Han X."/>
            <person name="Huang E."/>
            <person name="Gao Y."/>
            <person name="Liu J."/>
            <person name="Shao H."/>
            <person name="Ye R."/>
            <person name="Li L."/>
            <person name="Wei W."/>
            <person name="Wang X."/>
            <person name="Wang C."/>
            <person name="Huo Q."/>
            <person name="Li W."/>
            <person name="Guo W."/>
            <person name="Chen H."/>
            <person name="Chen S."/>
            <person name="Zhou L."/>
            <person name="Zhou L."/>
            <person name="Ni X."/>
            <person name="Tian J."/>
            <person name="Zhou Y."/>
            <person name="Sheng Y."/>
            <person name="Liu T."/>
            <person name="Pan Y."/>
            <person name="Xia L."/>
            <person name="Li J."/>
            <person name="Zhao F."/>
            <person name="Cao W."/>
        </authorList>
    </citation>
    <scope>NUCLEOTIDE SEQUENCE</scope>
    <source>
        <strain evidence="3">Rmic-2018</strain>
        <tissue evidence="3">Larvae</tissue>
    </source>
</reference>
<proteinExistence type="predicted"/>
<organism evidence="3 4">
    <name type="scientific">Rhipicephalus microplus</name>
    <name type="common">Cattle tick</name>
    <name type="synonym">Boophilus microplus</name>
    <dbReference type="NCBI Taxonomy" id="6941"/>
    <lineage>
        <taxon>Eukaryota</taxon>
        <taxon>Metazoa</taxon>
        <taxon>Ecdysozoa</taxon>
        <taxon>Arthropoda</taxon>
        <taxon>Chelicerata</taxon>
        <taxon>Arachnida</taxon>
        <taxon>Acari</taxon>
        <taxon>Parasitiformes</taxon>
        <taxon>Ixodida</taxon>
        <taxon>Ixodoidea</taxon>
        <taxon>Ixodidae</taxon>
        <taxon>Rhipicephalinae</taxon>
        <taxon>Rhipicephalus</taxon>
        <taxon>Boophilus</taxon>
    </lineage>
</organism>
<feature type="compositionally biased region" description="Basic residues" evidence="1">
    <location>
        <begin position="110"/>
        <end position="131"/>
    </location>
</feature>
<dbReference type="EMBL" id="JABSTU010000010">
    <property type="protein sequence ID" value="KAH8018875.1"/>
    <property type="molecule type" value="Genomic_DNA"/>
</dbReference>
<feature type="compositionally biased region" description="Polar residues" evidence="1">
    <location>
        <begin position="530"/>
        <end position="551"/>
    </location>
</feature>
<dbReference type="InterPro" id="IPR029526">
    <property type="entry name" value="PGBD"/>
</dbReference>
<dbReference type="Pfam" id="PF13843">
    <property type="entry name" value="DDE_Tnp_1_7"/>
    <property type="match status" value="1"/>
</dbReference>
<keyword evidence="4" id="KW-1185">Reference proteome</keyword>
<evidence type="ECO:0000259" key="2">
    <source>
        <dbReference type="Pfam" id="PF13843"/>
    </source>
</evidence>
<dbReference type="VEuPathDB" id="VectorBase:LOC119175646"/>
<protein>
    <recommendedName>
        <fullName evidence="2">PiggyBac transposable element-derived protein domain-containing protein</fullName>
    </recommendedName>
</protein>
<evidence type="ECO:0000313" key="3">
    <source>
        <dbReference type="EMBL" id="KAH8018875.1"/>
    </source>
</evidence>
<feature type="region of interest" description="Disordered" evidence="1">
    <location>
        <begin position="83"/>
        <end position="140"/>
    </location>
</feature>
<dbReference type="PANTHER" id="PTHR46599:SF3">
    <property type="entry name" value="PIGGYBAC TRANSPOSABLE ELEMENT-DERIVED PROTEIN 4"/>
    <property type="match status" value="1"/>
</dbReference>
<evidence type="ECO:0000256" key="1">
    <source>
        <dbReference type="SAM" id="MobiDB-lite"/>
    </source>
</evidence>
<dbReference type="VEuPathDB" id="VectorBase:LOC119162166"/>
<dbReference type="Proteomes" id="UP000821866">
    <property type="component" value="Chromosome 8"/>
</dbReference>
<feature type="region of interest" description="Disordered" evidence="1">
    <location>
        <begin position="530"/>
        <end position="556"/>
    </location>
</feature>
<dbReference type="AlphaFoldDB" id="A0A9J6D9Z5"/>
<gene>
    <name evidence="3" type="ORF">HPB51_013555</name>
</gene>
<reference evidence="3" key="1">
    <citation type="journal article" date="2020" name="Cell">
        <title>Large-Scale Comparative Analyses of Tick Genomes Elucidate Their Genetic Diversity and Vector Capacities.</title>
        <authorList>
            <consortium name="Tick Genome and Microbiome Consortium (TIGMIC)"/>
            <person name="Jia N."/>
            <person name="Wang J."/>
            <person name="Shi W."/>
            <person name="Du L."/>
            <person name="Sun Y."/>
            <person name="Zhan W."/>
            <person name="Jiang J.F."/>
            <person name="Wang Q."/>
            <person name="Zhang B."/>
            <person name="Ji P."/>
            <person name="Bell-Sakyi L."/>
            <person name="Cui X.M."/>
            <person name="Yuan T.T."/>
            <person name="Jiang B.G."/>
            <person name="Yang W.F."/>
            <person name="Lam T.T."/>
            <person name="Chang Q.C."/>
            <person name="Ding S.J."/>
            <person name="Wang X.J."/>
            <person name="Zhu J.G."/>
            <person name="Ruan X.D."/>
            <person name="Zhao L."/>
            <person name="Wei J.T."/>
            <person name="Ye R.Z."/>
            <person name="Que T.C."/>
            <person name="Du C.H."/>
            <person name="Zhou Y.H."/>
            <person name="Cheng J.X."/>
            <person name="Dai P.F."/>
            <person name="Guo W.B."/>
            <person name="Han X.H."/>
            <person name="Huang E.J."/>
            <person name="Li L.F."/>
            <person name="Wei W."/>
            <person name="Gao Y.C."/>
            <person name="Liu J.Z."/>
            <person name="Shao H.Z."/>
            <person name="Wang X."/>
            <person name="Wang C.C."/>
            <person name="Yang T.C."/>
            <person name="Huo Q.B."/>
            <person name="Li W."/>
            <person name="Chen H.Y."/>
            <person name="Chen S.E."/>
            <person name="Zhou L.G."/>
            <person name="Ni X.B."/>
            <person name="Tian J.H."/>
            <person name="Sheng Y."/>
            <person name="Liu T."/>
            <person name="Pan Y.S."/>
            <person name="Xia L.Y."/>
            <person name="Li J."/>
            <person name="Zhao F."/>
            <person name="Cao W.C."/>
        </authorList>
    </citation>
    <scope>NUCLEOTIDE SEQUENCE</scope>
    <source>
        <strain evidence="3">Rmic-2018</strain>
    </source>
</reference>
<feature type="domain" description="PiggyBac transposable element-derived protein" evidence="2">
    <location>
        <begin position="175"/>
        <end position="526"/>
    </location>
</feature>